<evidence type="ECO:0000256" key="1">
    <source>
        <dbReference type="ARBA" id="ARBA00004651"/>
    </source>
</evidence>
<feature type="transmembrane region" description="Helical" evidence="6">
    <location>
        <begin position="439"/>
        <end position="460"/>
    </location>
</feature>
<keyword evidence="5 6" id="KW-0472">Membrane</keyword>
<evidence type="ECO:0000256" key="4">
    <source>
        <dbReference type="ARBA" id="ARBA00022989"/>
    </source>
</evidence>
<feature type="transmembrane region" description="Helical" evidence="6">
    <location>
        <begin position="374"/>
        <end position="394"/>
    </location>
</feature>
<feature type="transmembrane region" description="Helical" evidence="6">
    <location>
        <begin position="12"/>
        <end position="35"/>
    </location>
</feature>
<feature type="transmembrane region" description="Helical" evidence="6">
    <location>
        <begin position="198"/>
        <end position="220"/>
    </location>
</feature>
<feature type="transmembrane region" description="Helical" evidence="6">
    <location>
        <begin position="131"/>
        <end position="150"/>
    </location>
</feature>
<dbReference type="InterPro" id="IPR002293">
    <property type="entry name" value="AA/rel_permease1"/>
</dbReference>
<feature type="transmembrane region" description="Helical" evidence="6">
    <location>
        <begin position="157"/>
        <end position="178"/>
    </location>
</feature>
<evidence type="ECO:0000256" key="5">
    <source>
        <dbReference type="ARBA" id="ARBA00023136"/>
    </source>
</evidence>
<feature type="transmembrane region" description="Helical" evidence="6">
    <location>
        <begin position="271"/>
        <end position="300"/>
    </location>
</feature>
<feature type="transmembrane region" description="Helical" evidence="6">
    <location>
        <begin position="90"/>
        <end position="111"/>
    </location>
</feature>
<accession>A0ABY4N124</accession>
<evidence type="ECO:0000256" key="6">
    <source>
        <dbReference type="SAM" id="Phobius"/>
    </source>
</evidence>
<keyword evidence="3 6" id="KW-0812">Transmembrane</keyword>
<dbReference type="EMBL" id="CP097160">
    <property type="protein sequence ID" value="UQN15203.1"/>
    <property type="molecule type" value="Genomic_DNA"/>
</dbReference>
<feature type="transmembrane region" description="Helical" evidence="6">
    <location>
        <begin position="334"/>
        <end position="354"/>
    </location>
</feature>
<feature type="transmembrane region" description="Helical" evidence="6">
    <location>
        <begin position="47"/>
        <end position="69"/>
    </location>
</feature>
<organism evidence="7">
    <name type="scientific">Gulosibacter sediminis</name>
    <dbReference type="NCBI Taxonomy" id="1729695"/>
    <lineage>
        <taxon>Bacteria</taxon>
        <taxon>Bacillati</taxon>
        <taxon>Actinomycetota</taxon>
        <taxon>Actinomycetes</taxon>
        <taxon>Micrococcales</taxon>
        <taxon>Microbacteriaceae</taxon>
        <taxon>Gulosibacter</taxon>
    </lineage>
</organism>
<feature type="transmembrane region" description="Helical" evidence="6">
    <location>
        <begin position="232"/>
        <end position="251"/>
    </location>
</feature>
<dbReference type="InterPro" id="IPR050367">
    <property type="entry name" value="APC_superfamily"/>
</dbReference>
<dbReference type="Pfam" id="PF13520">
    <property type="entry name" value="AA_permease_2"/>
    <property type="match status" value="1"/>
</dbReference>
<gene>
    <name evidence="7" type="ORF">M3M28_01660</name>
</gene>
<evidence type="ECO:0000256" key="3">
    <source>
        <dbReference type="ARBA" id="ARBA00022692"/>
    </source>
</evidence>
<dbReference type="PANTHER" id="PTHR42770:SF16">
    <property type="entry name" value="AMINO ACID PERMEASE"/>
    <property type="match status" value="1"/>
</dbReference>
<reference evidence="7" key="1">
    <citation type="submission" date="2022-05" db="EMBL/GenBank/DDBJ databases">
        <title>Complete genome sequence of toluene-degrading Gulosibacter sediminis strain ACHW.36C.</title>
        <authorList>
            <person name="Wai A.C."/>
            <person name="Lai G.K."/>
            <person name="Griffin S.D."/>
            <person name="Leung F.C."/>
        </authorList>
    </citation>
    <scope>NUCLEOTIDE SEQUENCE [LARGE SCALE GENOMIC DNA]</scope>
    <source>
        <strain evidence="7">ACHW.36C</strain>
    </source>
</reference>
<dbReference type="Gene3D" id="1.20.1740.10">
    <property type="entry name" value="Amino acid/polyamine transporter I"/>
    <property type="match status" value="1"/>
</dbReference>
<evidence type="ECO:0000256" key="2">
    <source>
        <dbReference type="ARBA" id="ARBA00022475"/>
    </source>
</evidence>
<sequence>MTTSSPLPQRRLGVLAIAFMIIAASAPLTAIAGGAPTGFAVSGLTGVPASYIVLAAVFAVFAFGYAAMARHIENAGAFYAYVARGLGRPMGVGTAVSAVVAYACMQIGIFAMFGFSIADWLSSRFGVTTQWWLWVLIGIVVVGALGLFRVDFSAKVIGVLVALEFLVVLVFDIIAITVAPEGYSLEPVNPASLFTPGVGVLLAFGVAAFMGFESAAIYANEAKDPRRTIARATFLAVIVIGVFYAISAWSLTVAYGQSNIVEQSGELGPGLLFAFLGEHAASILVDFANVLFITSLFAALMSFHNAVSRYFSELGREEVLPKAFGRLNRAGSPVVGSLTQSLLALLATIGFIIADTGDPLFPVLTMFTWLTNTGAFGLVLLMVLVAIAVIAFFRRDARGVGVWSRLIAPAISGLALAVVFVLVLMNFDLMLGQEESNATTFILPALIIVPGIAGVLYTLWLRRARPERYALIGAEMTPKTEVVGVDELG</sequence>
<proteinExistence type="predicted"/>
<keyword evidence="2" id="KW-1003">Cell membrane</keyword>
<comment type="subcellular location">
    <subcellularLocation>
        <location evidence="1">Cell membrane</location>
        <topology evidence="1">Multi-pass membrane protein</topology>
    </subcellularLocation>
</comment>
<keyword evidence="4 6" id="KW-1133">Transmembrane helix</keyword>
<feature type="transmembrane region" description="Helical" evidence="6">
    <location>
        <begin position="406"/>
        <end position="427"/>
    </location>
</feature>
<dbReference type="PIRSF" id="PIRSF006060">
    <property type="entry name" value="AA_transporter"/>
    <property type="match status" value="1"/>
</dbReference>
<dbReference type="PANTHER" id="PTHR42770">
    <property type="entry name" value="AMINO ACID TRANSPORTER-RELATED"/>
    <property type="match status" value="1"/>
</dbReference>
<name>A0ABY4N124_9MICO</name>
<evidence type="ECO:0000313" key="7">
    <source>
        <dbReference type="EMBL" id="UQN15203.1"/>
    </source>
</evidence>
<protein>
    <submittedName>
        <fullName evidence="7">APC family permease</fullName>
    </submittedName>
</protein>